<accession>A2BWZ1</accession>
<dbReference type="Gene3D" id="3.20.180.10">
    <property type="entry name" value="PNP-oxidase-like"/>
    <property type="match status" value="1"/>
</dbReference>
<dbReference type="OrthoDB" id="9814594at2"/>
<dbReference type="PANTHER" id="PTHR37783:SF1">
    <property type="entry name" value="MEMBRANE PROTEIN, PUTATIVE (AFU_ORTHOLOGUE AFUA_1G04315)-RELATED"/>
    <property type="match status" value="1"/>
</dbReference>
<sequence length="84" mass="10168">MKIISSKTSERVCKHMNKDHIESVHKYLRHYGKISKFKEAYLEEISSQFMRIKYDGKYKIINFKNEISEEEIHETLVSMIREIE</sequence>
<dbReference type="AlphaFoldDB" id="A2BWZ1"/>
<dbReference type="STRING" id="167542.P9515_10951"/>
<protein>
    <recommendedName>
        <fullName evidence="1">DUF2470 domain-containing protein</fullName>
    </recommendedName>
</protein>
<gene>
    <name evidence="2" type="ordered locus">P9515_10951</name>
</gene>
<evidence type="ECO:0000313" key="2">
    <source>
        <dbReference type="EMBL" id="ABM72302.1"/>
    </source>
</evidence>
<name>A2BWZ1_PROM5</name>
<reference evidence="2 3" key="1">
    <citation type="journal article" date="2007" name="PLoS Genet.">
        <title>Patterns and implications of gene gain and loss in the evolution of Prochlorococcus.</title>
        <authorList>
            <person name="Kettler G.C."/>
            <person name="Martiny A.C."/>
            <person name="Huang K."/>
            <person name="Zucker J."/>
            <person name="Coleman M.L."/>
            <person name="Rodrigue S."/>
            <person name="Chen F."/>
            <person name="Lapidus A."/>
            <person name="Ferriera S."/>
            <person name="Johnson J."/>
            <person name="Steglich C."/>
            <person name="Church G.M."/>
            <person name="Richardson P."/>
            <person name="Chisholm S.W."/>
        </authorList>
    </citation>
    <scope>NUCLEOTIDE SEQUENCE [LARGE SCALE GENOMIC DNA]</scope>
    <source>
        <strain evidence="2 3">MIT 9515</strain>
    </source>
</reference>
<dbReference type="EMBL" id="CP000552">
    <property type="protein sequence ID" value="ABM72302.1"/>
    <property type="molecule type" value="Genomic_DNA"/>
</dbReference>
<dbReference type="HOGENOM" id="CLU_174720_0_0_3"/>
<dbReference type="RefSeq" id="WP_011820402.1">
    <property type="nucleotide sequence ID" value="NC_008817.1"/>
</dbReference>
<dbReference type="GeneID" id="60201322"/>
<organism evidence="2 3">
    <name type="scientific">Prochlorococcus marinus (strain MIT 9515)</name>
    <dbReference type="NCBI Taxonomy" id="167542"/>
    <lineage>
        <taxon>Bacteria</taxon>
        <taxon>Bacillati</taxon>
        <taxon>Cyanobacteriota</taxon>
        <taxon>Cyanophyceae</taxon>
        <taxon>Synechococcales</taxon>
        <taxon>Prochlorococcaceae</taxon>
        <taxon>Prochlorococcus</taxon>
    </lineage>
</organism>
<dbReference type="eggNOG" id="ENOG5032GYF">
    <property type="taxonomic scope" value="Bacteria"/>
</dbReference>
<proteinExistence type="predicted"/>
<evidence type="ECO:0000313" key="3">
    <source>
        <dbReference type="Proteomes" id="UP000001589"/>
    </source>
</evidence>
<dbReference type="Proteomes" id="UP000001589">
    <property type="component" value="Chromosome"/>
</dbReference>
<dbReference type="InterPro" id="IPR037119">
    <property type="entry name" value="Haem_oxidase_HugZ-like_sf"/>
</dbReference>
<dbReference type="PANTHER" id="PTHR37783">
    <property type="entry name" value="MEMBRANE PROTEIN, PUTATIVE (AFU_ORTHOLOGUE AFUA_1G04315)-RELATED"/>
    <property type="match status" value="1"/>
</dbReference>
<evidence type="ECO:0000259" key="1">
    <source>
        <dbReference type="Pfam" id="PF10615"/>
    </source>
</evidence>
<feature type="domain" description="DUF2470" evidence="1">
    <location>
        <begin position="9"/>
        <end position="79"/>
    </location>
</feature>
<dbReference type="InterPro" id="IPR019595">
    <property type="entry name" value="DUF2470"/>
</dbReference>
<dbReference type="Pfam" id="PF10615">
    <property type="entry name" value="DUF2470"/>
    <property type="match status" value="1"/>
</dbReference>
<dbReference type="KEGG" id="pmc:P9515_10951"/>